<dbReference type="Pfam" id="PF00903">
    <property type="entry name" value="Glyoxalase"/>
    <property type="match status" value="1"/>
</dbReference>
<dbReference type="Proteomes" id="UP000235598">
    <property type="component" value="Unassembled WGS sequence"/>
</dbReference>
<name>A0A2N6VKR5_9MICO</name>
<comment type="caution">
    <text evidence="2">The sequence shown here is derived from an EMBL/GenBank/DDBJ whole genome shotgun (WGS) entry which is preliminary data.</text>
</comment>
<dbReference type="RefSeq" id="WP_102239394.1">
    <property type="nucleotide sequence ID" value="NZ_PNHK01000004.1"/>
</dbReference>
<dbReference type="SUPFAM" id="SSF54593">
    <property type="entry name" value="Glyoxalase/Bleomycin resistance protein/Dihydroxybiphenyl dioxygenase"/>
    <property type="match status" value="1"/>
</dbReference>
<evidence type="ECO:0000259" key="1">
    <source>
        <dbReference type="PROSITE" id="PS51819"/>
    </source>
</evidence>
<organism evidence="2 3">
    <name type="scientific">Brevibacterium paucivorans</name>
    <dbReference type="NCBI Taxonomy" id="170994"/>
    <lineage>
        <taxon>Bacteria</taxon>
        <taxon>Bacillati</taxon>
        <taxon>Actinomycetota</taxon>
        <taxon>Actinomycetes</taxon>
        <taxon>Micrococcales</taxon>
        <taxon>Brevibacteriaceae</taxon>
        <taxon>Brevibacterium</taxon>
    </lineage>
</organism>
<dbReference type="EMBL" id="PNHK01000004">
    <property type="protein sequence ID" value="PMD04750.1"/>
    <property type="molecule type" value="Genomic_DNA"/>
</dbReference>
<dbReference type="OrthoDB" id="3827654at2"/>
<dbReference type="InterPro" id="IPR029068">
    <property type="entry name" value="Glyas_Bleomycin-R_OHBP_Dase"/>
</dbReference>
<evidence type="ECO:0000313" key="2">
    <source>
        <dbReference type="EMBL" id="PMD04750.1"/>
    </source>
</evidence>
<evidence type="ECO:0000313" key="3">
    <source>
        <dbReference type="Proteomes" id="UP000235598"/>
    </source>
</evidence>
<gene>
    <name evidence="2" type="ORF">CJ199_10320</name>
</gene>
<reference evidence="2 3" key="1">
    <citation type="submission" date="2017-09" db="EMBL/GenBank/DDBJ databases">
        <title>Bacterial strain isolated from the female urinary microbiota.</title>
        <authorList>
            <person name="Thomas-White K."/>
            <person name="Kumar N."/>
            <person name="Forster S."/>
            <person name="Putonti C."/>
            <person name="Lawley T."/>
            <person name="Wolfe A.J."/>
        </authorList>
    </citation>
    <scope>NUCLEOTIDE SEQUENCE [LARGE SCALE GENOMIC DNA]</scope>
    <source>
        <strain evidence="2 3">UMB1301</strain>
    </source>
</reference>
<dbReference type="PROSITE" id="PS51819">
    <property type="entry name" value="VOC"/>
    <property type="match status" value="1"/>
</dbReference>
<dbReference type="InterPro" id="IPR004360">
    <property type="entry name" value="Glyas_Fos-R_dOase_dom"/>
</dbReference>
<protein>
    <submittedName>
        <fullName evidence="2">Glyoxalase</fullName>
    </submittedName>
</protein>
<accession>A0A2N6VKR5</accession>
<feature type="domain" description="VOC" evidence="1">
    <location>
        <begin position="1"/>
        <end position="118"/>
    </location>
</feature>
<sequence length="118" mass="13250">MSLGYEVFHPDVNTVVRFYCDVLQFELVPGSWGQSPQYAVVRRGGLRVGCSEMSGGSLVGRRPPNGSEIVLRVDDVHAMYARVKELGWPLADELATRPWGMTDFRLFDPTGQYIRVTD</sequence>
<dbReference type="Gene3D" id="3.10.180.10">
    <property type="entry name" value="2,3-Dihydroxybiphenyl 1,2-Dioxygenase, domain 1"/>
    <property type="match status" value="1"/>
</dbReference>
<dbReference type="InterPro" id="IPR037523">
    <property type="entry name" value="VOC_core"/>
</dbReference>
<dbReference type="AlphaFoldDB" id="A0A2N6VKR5"/>
<proteinExistence type="predicted"/>